<evidence type="ECO:0000259" key="6">
    <source>
        <dbReference type="PROSITE" id="PS51296"/>
    </source>
</evidence>
<name>A0A7W6DGC7_9SPHN</name>
<evidence type="ECO:0000256" key="4">
    <source>
        <dbReference type="ARBA" id="ARBA00023004"/>
    </source>
</evidence>
<keyword evidence="1" id="KW-0001">2Fe-2S</keyword>
<dbReference type="InterPro" id="IPR036922">
    <property type="entry name" value="Rieske_2Fe-2S_sf"/>
</dbReference>
<evidence type="ECO:0000313" key="7">
    <source>
        <dbReference type="EMBL" id="MBB3982795.1"/>
    </source>
</evidence>
<evidence type="ECO:0000313" key="8">
    <source>
        <dbReference type="Proteomes" id="UP000552757"/>
    </source>
</evidence>
<dbReference type="PANTHER" id="PTHR21266">
    <property type="entry name" value="IRON-SULFUR DOMAIN CONTAINING PROTEIN"/>
    <property type="match status" value="1"/>
</dbReference>
<dbReference type="Pfam" id="PF00355">
    <property type="entry name" value="Rieske"/>
    <property type="match status" value="1"/>
</dbReference>
<keyword evidence="3" id="KW-0560">Oxidoreductase</keyword>
<evidence type="ECO:0000256" key="5">
    <source>
        <dbReference type="ARBA" id="ARBA00023014"/>
    </source>
</evidence>
<proteinExistence type="predicted"/>
<comment type="caution">
    <text evidence="7">The sequence shown here is derived from an EMBL/GenBank/DDBJ whole genome shotgun (WGS) entry which is preliminary data.</text>
</comment>
<reference evidence="7 8" key="1">
    <citation type="submission" date="2020-08" db="EMBL/GenBank/DDBJ databases">
        <title>Genomic Encyclopedia of Type Strains, Phase IV (KMG-IV): sequencing the most valuable type-strain genomes for metagenomic binning, comparative biology and taxonomic classification.</title>
        <authorList>
            <person name="Goeker M."/>
        </authorList>
    </citation>
    <scope>NUCLEOTIDE SEQUENCE [LARGE SCALE GENOMIC DNA]</scope>
    <source>
        <strain evidence="7 8">DSM 29348</strain>
    </source>
</reference>
<dbReference type="PANTHER" id="PTHR21266:SF60">
    <property type="entry name" value="3-KETOSTEROID-9-ALPHA-MONOOXYGENASE, OXYGENASE COMPONENT"/>
    <property type="match status" value="1"/>
</dbReference>
<dbReference type="EMBL" id="JACIEB010000005">
    <property type="protein sequence ID" value="MBB3982795.1"/>
    <property type="molecule type" value="Genomic_DNA"/>
</dbReference>
<evidence type="ECO:0000256" key="2">
    <source>
        <dbReference type="ARBA" id="ARBA00022723"/>
    </source>
</evidence>
<dbReference type="InterPro" id="IPR050584">
    <property type="entry name" value="Cholesterol_7-desaturase"/>
</dbReference>
<dbReference type="GO" id="GO:0046872">
    <property type="term" value="F:metal ion binding"/>
    <property type="evidence" value="ECO:0007669"/>
    <property type="project" value="UniProtKB-KW"/>
</dbReference>
<sequence>MASPWWKVARSEEVTSAKPLAVDVGDQPVVLWRDAQGIARALEDRCPHRRAPLSRGCVRDNGWLQCGYHGWSYDGESGRLKEIPNMKDEQRFPPVYKAIAYAVAESGGFVSVNLDKASAPPAPVLDETFPLNGTAHVSLSQGEWVDTLFDDPGLVLDIRGVQFTPYLMSELREENGLLVMERFCQWGKLHLPSYATAEFPITLITRTRPDTGETQAVLRDDSFRTLLTAQIAPVAAARGVTQVRWRARLGEELKGRHALALRLKGSFAVRENVDAAALRVLIRSASHRAQQLREAILPATPVSSDPSVSPDSSVSAAA</sequence>
<keyword evidence="8" id="KW-1185">Reference proteome</keyword>
<dbReference type="CDD" id="cd03469">
    <property type="entry name" value="Rieske_RO_Alpha_N"/>
    <property type="match status" value="1"/>
</dbReference>
<dbReference type="InterPro" id="IPR017941">
    <property type="entry name" value="Rieske_2Fe-2S"/>
</dbReference>
<organism evidence="7 8">
    <name type="scientific">Sphingobium fontiphilum</name>
    <dbReference type="NCBI Taxonomy" id="944425"/>
    <lineage>
        <taxon>Bacteria</taxon>
        <taxon>Pseudomonadati</taxon>
        <taxon>Pseudomonadota</taxon>
        <taxon>Alphaproteobacteria</taxon>
        <taxon>Sphingomonadales</taxon>
        <taxon>Sphingomonadaceae</taxon>
        <taxon>Sphingobium</taxon>
    </lineage>
</organism>
<dbReference type="AlphaFoldDB" id="A0A7W6DGC7"/>
<dbReference type="Proteomes" id="UP000552757">
    <property type="component" value="Unassembled WGS sequence"/>
</dbReference>
<keyword evidence="2" id="KW-0479">Metal-binding</keyword>
<keyword evidence="4" id="KW-0408">Iron</keyword>
<dbReference type="PROSITE" id="PS51296">
    <property type="entry name" value="RIESKE"/>
    <property type="match status" value="1"/>
</dbReference>
<gene>
    <name evidence="7" type="ORF">GGR44_002461</name>
</gene>
<keyword evidence="5" id="KW-0411">Iron-sulfur</keyword>
<evidence type="ECO:0000256" key="3">
    <source>
        <dbReference type="ARBA" id="ARBA00023002"/>
    </source>
</evidence>
<dbReference type="Gene3D" id="2.102.10.10">
    <property type="entry name" value="Rieske [2Fe-2S] iron-sulphur domain"/>
    <property type="match status" value="1"/>
</dbReference>
<protein>
    <recommendedName>
        <fullName evidence="6">Rieske domain-containing protein</fullName>
    </recommendedName>
</protein>
<dbReference type="GO" id="GO:0051537">
    <property type="term" value="F:2 iron, 2 sulfur cluster binding"/>
    <property type="evidence" value="ECO:0007669"/>
    <property type="project" value="UniProtKB-KW"/>
</dbReference>
<dbReference type="SUPFAM" id="SSF50022">
    <property type="entry name" value="ISP domain"/>
    <property type="match status" value="1"/>
</dbReference>
<evidence type="ECO:0000256" key="1">
    <source>
        <dbReference type="ARBA" id="ARBA00022714"/>
    </source>
</evidence>
<feature type="domain" description="Rieske" evidence="6">
    <location>
        <begin position="5"/>
        <end position="112"/>
    </location>
</feature>
<accession>A0A7W6DGC7</accession>
<dbReference type="GO" id="GO:0016491">
    <property type="term" value="F:oxidoreductase activity"/>
    <property type="evidence" value="ECO:0007669"/>
    <property type="project" value="UniProtKB-KW"/>
</dbReference>
<dbReference type="RefSeq" id="WP_183955851.1">
    <property type="nucleotide sequence ID" value="NZ_JACIEB010000005.1"/>
</dbReference>